<keyword evidence="5" id="KW-0067">ATP-binding</keyword>
<evidence type="ECO:0000313" key="6">
    <source>
        <dbReference type="Proteomes" id="UP000214760"/>
    </source>
</evidence>
<evidence type="ECO:0000313" key="5">
    <source>
        <dbReference type="EMBL" id="SFR84339.1"/>
    </source>
</evidence>
<keyword evidence="1" id="KW-0175">Coiled coil</keyword>
<organism evidence="5 6">
    <name type="scientific">[Clostridium] aminophilum</name>
    <dbReference type="NCBI Taxonomy" id="1526"/>
    <lineage>
        <taxon>Bacteria</taxon>
        <taxon>Bacillati</taxon>
        <taxon>Bacillota</taxon>
        <taxon>Clostridia</taxon>
        <taxon>Lachnospirales</taxon>
        <taxon>Lachnospiraceae</taxon>
    </lineage>
</organism>
<dbReference type="GO" id="GO:0004386">
    <property type="term" value="F:helicase activity"/>
    <property type="evidence" value="ECO:0007669"/>
    <property type="project" value="UniProtKB-KW"/>
</dbReference>
<gene>
    <name evidence="5" type="ORF">SAMN02910262_02123</name>
</gene>
<dbReference type="PANTHER" id="PTHR10887:SF530">
    <property type="entry name" value="SUPERFAMILY I DNA HELICASES"/>
    <property type="match status" value="1"/>
</dbReference>
<dbReference type="InterPro" id="IPR041679">
    <property type="entry name" value="DNA2/NAM7-like_C"/>
</dbReference>
<dbReference type="EMBL" id="FOZC01000013">
    <property type="protein sequence ID" value="SFR84339.1"/>
    <property type="molecule type" value="Genomic_DNA"/>
</dbReference>
<evidence type="ECO:0000256" key="1">
    <source>
        <dbReference type="SAM" id="Coils"/>
    </source>
</evidence>
<keyword evidence="5" id="KW-0347">Helicase</keyword>
<name>A0A1I6JZB2_9FIRM</name>
<feature type="coiled-coil region" evidence="1">
    <location>
        <begin position="287"/>
        <end position="317"/>
    </location>
</feature>
<keyword evidence="5" id="KW-0378">Hydrolase</keyword>
<dbReference type="AlphaFoldDB" id="A0A1I6JZB2"/>
<feature type="domain" description="DNA2/NAM7 helicase-like C-terminal" evidence="4">
    <location>
        <begin position="562"/>
        <end position="724"/>
    </location>
</feature>
<dbReference type="RefSeq" id="WP_031473976.1">
    <property type="nucleotide sequence ID" value="NZ_FOZC01000013.1"/>
</dbReference>
<feature type="domain" description="DUF2726" evidence="2">
    <location>
        <begin position="782"/>
        <end position="900"/>
    </location>
</feature>
<feature type="domain" description="DNA2/NAM7 helicase helicase" evidence="3">
    <location>
        <begin position="182"/>
        <end position="537"/>
    </location>
</feature>
<protein>
    <submittedName>
        <fullName evidence="5">Superfamily I DNA and/or RNA helicase</fullName>
    </submittedName>
</protein>
<evidence type="ECO:0000259" key="4">
    <source>
        <dbReference type="Pfam" id="PF13087"/>
    </source>
</evidence>
<dbReference type="InterPro" id="IPR027417">
    <property type="entry name" value="P-loop_NTPase"/>
</dbReference>
<sequence length="904" mass="104377">MDPTKFMVITKNEICTERVKSCVYNVDKDKYDVTFTNNRLYSYARYNVAFLTNPTILNADDYMIVTPDGKSLFDIKSIYQFDNKGEKYWCLMFEGFILNYKKSELHIHENCLSKPKSRNVFQYLTEVSELGDIHNDKGENVLKKNYDRISFIPDNRALSLYLDSGKPSQRLNCNGVIFPFGCNQSQYKAVKNALTNQLSIIQGPPGTGKTQTILNIISNLIVLGKTVIVVSNNNSATQNVMEKLSKQEYGMDFLVASLGSAENKKAFIEGQTGKYPDLSSWVNEGDVDSLKEEASELADKLQNFYQLQEELAVLKEKRYEIEIESKHFDEFKNDTAADYKAIKIRGKMTSDRIMRLWQELQDKADAMKELSFFFKIKSILFYGIANWNFYKQDLSKIITVLQELYYDQSLREYDDRIQAVTSELEQFSGDYAKKLETQSLAYLKAYVAGKYHWSESRVRFTGEDLFRNAEAVLNEYPIVLSTTFSALTSLNWQSIEYDYVIMDEASQVDIATGALALSCAKNAVIVGDLKQLPNVVTQDVEKRADNIRNKYNLKDAYDFSRKSFLQSIVEIHPEVESTLLREHYRCHPRIIQFCNQKFYNNELVVMTEDDKQGKSLKAVKTAEGNHARGNYNQRQIDIIRDEILPSLDVPEENIGIIAPYNDQVNEIRKQIRNIDVATVHKFQGREKDVIILSTVDNQIRDFTDDPYLLNVAVSRAKKQLIVIVSGNEQEKSGNITDLISYIQYNKMDVVESKVYSVFDYLYAQYRNRRWEKLKKQNISEFDSENLTYSLLMDILKDVPDYGVVCFEPMAMIVRDVTALSDEEMRYTMHPSTHVDFVIYNQFSKQPVLAIETDGYAYHKEGTEQYERDEKKNHILEVCGVPLIRLKTNESNERARIRQALGLSI</sequence>
<dbReference type="PANTHER" id="PTHR10887">
    <property type="entry name" value="DNA2/NAM7 HELICASE FAMILY"/>
    <property type="match status" value="1"/>
</dbReference>
<reference evidence="5 6" key="1">
    <citation type="submission" date="2016-10" db="EMBL/GenBank/DDBJ databases">
        <authorList>
            <person name="de Groot N.N."/>
        </authorList>
    </citation>
    <scope>NUCLEOTIDE SEQUENCE [LARGE SCALE GENOMIC DNA]</scope>
    <source>
        <strain evidence="5 6">F</strain>
    </source>
</reference>
<dbReference type="SUPFAM" id="SSF52540">
    <property type="entry name" value="P-loop containing nucleoside triphosphate hydrolases"/>
    <property type="match status" value="1"/>
</dbReference>
<dbReference type="InterPro" id="IPR041677">
    <property type="entry name" value="DNA2/NAM7_AAA_11"/>
</dbReference>
<evidence type="ECO:0000259" key="3">
    <source>
        <dbReference type="Pfam" id="PF13086"/>
    </source>
</evidence>
<dbReference type="Proteomes" id="UP000214760">
    <property type="component" value="Unassembled WGS sequence"/>
</dbReference>
<dbReference type="Pfam" id="PF13086">
    <property type="entry name" value="AAA_11"/>
    <property type="match status" value="1"/>
</dbReference>
<dbReference type="Pfam" id="PF13087">
    <property type="entry name" value="AAA_12"/>
    <property type="match status" value="1"/>
</dbReference>
<accession>A0A1I6JZB2</accession>
<proteinExistence type="predicted"/>
<dbReference type="InterPro" id="IPR024402">
    <property type="entry name" value="DUF2726"/>
</dbReference>
<dbReference type="Gene3D" id="3.40.960.10">
    <property type="entry name" value="VSR Endonuclease"/>
    <property type="match status" value="1"/>
</dbReference>
<dbReference type="CDD" id="cd17934">
    <property type="entry name" value="DEXXQc_Upf1-like"/>
    <property type="match status" value="1"/>
</dbReference>
<evidence type="ECO:0000259" key="2">
    <source>
        <dbReference type="Pfam" id="PF10881"/>
    </source>
</evidence>
<dbReference type="CDD" id="cd18808">
    <property type="entry name" value="SF1_C_Upf1"/>
    <property type="match status" value="1"/>
</dbReference>
<keyword evidence="5" id="KW-0547">Nucleotide-binding</keyword>
<dbReference type="InterPro" id="IPR047187">
    <property type="entry name" value="SF1_C_Upf1"/>
</dbReference>
<dbReference type="Gene3D" id="3.40.50.300">
    <property type="entry name" value="P-loop containing nucleotide triphosphate hydrolases"/>
    <property type="match status" value="2"/>
</dbReference>
<dbReference type="InterPro" id="IPR045055">
    <property type="entry name" value="DNA2/NAM7-like"/>
</dbReference>
<dbReference type="Pfam" id="PF10881">
    <property type="entry name" value="DUF2726"/>
    <property type="match status" value="1"/>
</dbReference>